<evidence type="ECO:0000313" key="4">
    <source>
        <dbReference type="Proteomes" id="UP000239648"/>
    </source>
</evidence>
<evidence type="ECO:0000313" key="1">
    <source>
        <dbReference type="EMBL" id="PPK53051.1"/>
    </source>
</evidence>
<dbReference type="EMBL" id="PTIU01000003">
    <property type="protein sequence ID" value="PPK55928.1"/>
    <property type="molecule type" value="Genomic_DNA"/>
</dbReference>
<dbReference type="AlphaFoldDB" id="A0A2S6G9H6"/>
<organism evidence="2 3">
    <name type="scientific">Marinobacter persicus</name>
    <dbReference type="NCBI Taxonomy" id="930118"/>
    <lineage>
        <taxon>Bacteria</taxon>
        <taxon>Pseudomonadati</taxon>
        <taxon>Pseudomonadota</taxon>
        <taxon>Gammaproteobacteria</taxon>
        <taxon>Pseudomonadales</taxon>
        <taxon>Marinobacteraceae</taxon>
        <taxon>Marinobacter</taxon>
    </lineage>
</organism>
<dbReference type="Proteomes" id="UP000239446">
    <property type="component" value="Unassembled WGS sequence"/>
</dbReference>
<sequence length="162" mass="17344">MPLVRGTALLGDAFPKTATSTSLCAYFGPSLALKIFGKASPRRAYAELGGTQRPALALGGDLPKPRLAADLSDASAPRPWFHIFWTGLSRQRSQPPGSSPVPTLNVAGFKVKTPFSECSRIGPLWVGLPKNFEGQGWPERSAHGCARSGFWEALPTKARTPK</sequence>
<reference evidence="2 3" key="2">
    <citation type="submission" date="2018-02" db="EMBL/GenBank/DDBJ databases">
        <title>Subsurface microbial communities from deep shales in Ohio and West Virginia, USA.</title>
        <authorList>
            <person name="Wrighton K."/>
        </authorList>
    </citation>
    <scope>NUCLEOTIDE SEQUENCE [LARGE SCALE GENOMIC DNA]</scope>
    <source>
        <strain evidence="2 3">UTICA-S1B9</strain>
    </source>
</reference>
<keyword evidence="4" id="KW-1185">Reference proteome</keyword>
<name>A0A2S6G9H6_9GAMM</name>
<comment type="caution">
    <text evidence="2">The sequence shown here is derived from an EMBL/GenBank/DDBJ whole genome shotgun (WGS) entry which is preliminary data.</text>
</comment>
<evidence type="ECO:0000313" key="2">
    <source>
        <dbReference type="EMBL" id="PPK55928.1"/>
    </source>
</evidence>
<reference evidence="1 4" key="1">
    <citation type="submission" date="2018-02" db="EMBL/GenBank/DDBJ databases">
        <title>Deep subsurface shale carbon reservoir microbial communities from Ohio and West Virginia, USA.</title>
        <authorList>
            <person name="Wrighton K."/>
        </authorList>
    </citation>
    <scope>NUCLEOTIDE SEQUENCE [LARGE SCALE GENOMIC DNA]</scope>
    <source>
        <strain evidence="1 4">UTICA-S1B6</strain>
    </source>
</reference>
<dbReference type="EMBL" id="PTIT01000003">
    <property type="protein sequence ID" value="PPK53051.1"/>
    <property type="molecule type" value="Genomic_DNA"/>
</dbReference>
<evidence type="ECO:0000313" key="3">
    <source>
        <dbReference type="Proteomes" id="UP000239446"/>
    </source>
</evidence>
<gene>
    <name evidence="2" type="ORF">B0H24_1003125</name>
    <name evidence="1" type="ORF">BY455_103125</name>
</gene>
<accession>A0A2S6G9H6</accession>
<proteinExistence type="predicted"/>
<dbReference type="Proteomes" id="UP000239648">
    <property type="component" value="Unassembled WGS sequence"/>
</dbReference>
<protein>
    <submittedName>
        <fullName evidence="2">Uncharacterized protein</fullName>
    </submittedName>
</protein>